<feature type="region of interest" description="Disordered" evidence="6">
    <location>
        <begin position="180"/>
        <end position="217"/>
    </location>
</feature>
<evidence type="ECO:0000256" key="2">
    <source>
        <dbReference type="ARBA" id="ARBA00023015"/>
    </source>
</evidence>
<evidence type="ECO:0000259" key="7">
    <source>
        <dbReference type="PROSITE" id="PS50811"/>
    </source>
</evidence>
<dbReference type="Gene3D" id="2.20.25.80">
    <property type="entry name" value="WRKY domain"/>
    <property type="match status" value="1"/>
</dbReference>
<name>A0A2U1PCX5_ARTAN</name>
<keyword evidence="4" id="KW-0804">Transcription</keyword>
<keyword evidence="3 8" id="KW-0238">DNA-binding</keyword>
<dbReference type="AlphaFoldDB" id="A0A2U1PCX5"/>
<dbReference type="GO" id="GO:0005634">
    <property type="term" value="C:nucleus"/>
    <property type="evidence" value="ECO:0007669"/>
    <property type="project" value="UniProtKB-SubCell"/>
</dbReference>
<dbReference type="InterPro" id="IPR044810">
    <property type="entry name" value="WRKY_plant"/>
</dbReference>
<dbReference type="GO" id="GO:0003700">
    <property type="term" value="F:DNA-binding transcription factor activity"/>
    <property type="evidence" value="ECO:0007669"/>
    <property type="project" value="InterPro"/>
</dbReference>
<dbReference type="PANTHER" id="PTHR31221:SF283">
    <property type="entry name" value="WRKY DOMAIN-CONTAINING PROTEIN"/>
    <property type="match status" value="1"/>
</dbReference>
<dbReference type="SMART" id="SM00774">
    <property type="entry name" value="WRKY"/>
    <property type="match status" value="1"/>
</dbReference>
<evidence type="ECO:0000256" key="6">
    <source>
        <dbReference type="SAM" id="MobiDB-lite"/>
    </source>
</evidence>
<comment type="subcellular location">
    <subcellularLocation>
        <location evidence="1">Nucleus</location>
    </subcellularLocation>
</comment>
<evidence type="ECO:0000313" key="9">
    <source>
        <dbReference type="Proteomes" id="UP000245207"/>
    </source>
</evidence>
<keyword evidence="2" id="KW-0805">Transcription regulation</keyword>
<evidence type="ECO:0000256" key="1">
    <source>
        <dbReference type="ARBA" id="ARBA00004123"/>
    </source>
</evidence>
<evidence type="ECO:0000256" key="3">
    <source>
        <dbReference type="ARBA" id="ARBA00023125"/>
    </source>
</evidence>
<dbReference type="Proteomes" id="UP000245207">
    <property type="component" value="Unassembled WGS sequence"/>
</dbReference>
<sequence length="242" mass="27176">MFPSFEPNNLPYYYPLSDQTCKCDFEDISDTYHSLTGQTSYQDSNQSDYAAHFSTSEKNPVFQEMITGNAIIKDHSLDFTACGFSKDEQNQAMQETITVASSSKSSENSFIGSFMPRPTNFHMQVFCGVICVSIASMSLKDVGMREKVHTGLKFALRMKTKLEVVDDGFKWRKYGKKVVKSSPYPRSKTPPSEPPAAPSRAKPPLLPATPGNGSVGWRWLSSVCIDRRDRGNLEKERINEKL</sequence>
<dbReference type="EMBL" id="PKPP01001326">
    <property type="protein sequence ID" value="PWA83614.1"/>
    <property type="molecule type" value="Genomic_DNA"/>
</dbReference>
<comment type="caution">
    <text evidence="8">The sequence shown here is derived from an EMBL/GenBank/DDBJ whole genome shotgun (WGS) entry which is preliminary data.</text>
</comment>
<proteinExistence type="predicted"/>
<dbReference type="GO" id="GO:0043565">
    <property type="term" value="F:sequence-specific DNA binding"/>
    <property type="evidence" value="ECO:0007669"/>
    <property type="project" value="InterPro"/>
</dbReference>
<gene>
    <name evidence="8" type="ORF">CTI12_AA167380</name>
</gene>
<dbReference type="OrthoDB" id="693960at2759"/>
<dbReference type="STRING" id="35608.A0A2U1PCX5"/>
<dbReference type="SUPFAM" id="SSF118290">
    <property type="entry name" value="WRKY DNA-binding domain"/>
    <property type="match status" value="1"/>
</dbReference>
<protein>
    <submittedName>
        <fullName evidence="8">DNA-binding WRKY</fullName>
    </submittedName>
</protein>
<evidence type="ECO:0000256" key="4">
    <source>
        <dbReference type="ARBA" id="ARBA00023163"/>
    </source>
</evidence>
<keyword evidence="5" id="KW-0539">Nucleus</keyword>
<dbReference type="PANTHER" id="PTHR31221">
    <property type="entry name" value="WRKY TRANSCRIPTION FACTOR PROTEIN 1-RELATED"/>
    <property type="match status" value="1"/>
</dbReference>
<keyword evidence="9" id="KW-1185">Reference proteome</keyword>
<organism evidence="8 9">
    <name type="scientific">Artemisia annua</name>
    <name type="common">Sweet wormwood</name>
    <dbReference type="NCBI Taxonomy" id="35608"/>
    <lineage>
        <taxon>Eukaryota</taxon>
        <taxon>Viridiplantae</taxon>
        <taxon>Streptophyta</taxon>
        <taxon>Embryophyta</taxon>
        <taxon>Tracheophyta</taxon>
        <taxon>Spermatophyta</taxon>
        <taxon>Magnoliopsida</taxon>
        <taxon>eudicotyledons</taxon>
        <taxon>Gunneridae</taxon>
        <taxon>Pentapetalae</taxon>
        <taxon>asterids</taxon>
        <taxon>campanulids</taxon>
        <taxon>Asterales</taxon>
        <taxon>Asteraceae</taxon>
        <taxon>Asteroideae</taxon>
        <taxon>Anthemideae</taxon>
        <taxon>Artemisiinae</taxon>
        <taxon>Artemisia</taxon>
    </lineage>
</organism>
<dbReference type="PROSITE" id="PS50811">
    <property type="entry name" value="WRKY"/>
    <property type="match status" value="1"/>
</dbReference>
<dbReference type="InterPro" id="IPR003657">
    <property type="entry name" value="WRKY_dom"/>
</dbReference>
<reference evidence="8 9" key="1">
    <citation type="journal article" date="2018" name="Mol. Plant">
        <title>The genome of Artemisia annua provides insight into the evolution of Asteraceae family and artemisinin biosynthesis.</title>
        <authorList>
            <person name="Shen Q."/>
            <person name="Zhang L."/>
            <person name="Liao Z."/>
            <person name="Wang S."/>
            <person name="Yan T."/>
            <person name="Shi P."/>
            <person name="Liu M."/>
            <person name="Fu X."/>
            <person name="Pan Q."/>
            <person name="Wang Y."/>
            <person name="Lv Z."/>
            <person name="Lu X."/>
            <person name="Zhang F."/>
            <person name="Jiang W."/>
            <person name="Ma Y."/>
            <person name="Chen M."/>
            <person name="Hao X."/>
            <person name="Li L."/>
            <person name="Tang Y."/>
            <person name="Lv G."/>
            <person name="Zhou Y."/>
            <person name="Sun X."/>
            <person name="Brodelius P.E."/>
            <person name="Rose J.K.C."/>
            <person name="Tang K."/>
        </authorList>
    </citation>
    <scope>NUCLEOTIDE SEQUENCE [LARGE SCALE GENOMIC DNA]</scope>
    <source>
        <strain evidence="9">cv. Huhao1</strain>
        <tissue evidence="8">Leaf</tissue>
    </source>
</reference>
<feature type="domain" description="WRKY" evidence="7">
    <location>
        <begin position="160"/>
        <end position="187"/>
    </location>
</feature>
<evidence type="ECO:0000256" key="5">
    <source>
        <dbReference type="ARBA" id="ARBA00023242"/>
    </source>
</evidence>
<dbReference type="InterPro" id="IPR036576">
    <property type="entry name" value="WRKY_dom_sf"/>
</dbReference>
<evidence type="ECO:0000313" key="8">
    <source>
        <dbReference type="EMBL" id="PWA83614.1"/>
    </source>
</evidence>
<accession>A0A2U1PCX5</accession>
<dbReference type="Pfam" id="PF03106">
    <property type="entry name" value="WRKY"/>
    <property type="match status" value="1"/>
</dbReference>